<sequence>MVVSKTPHSVPKMPESRAYTLQSRDKSLTAQKKKNGADDSPPREHFRTMADSKMKHSYSLTSLSSRFLHGASSSGTSGQQTNGHHAHNSLTNGHHGTAGNGNGNSMMLNGKDGGELDGSDDYGFLSYNTARVERDNASKLSSGPTSAKSLTSSLHNNSNFTLGSSNHNGNGGGVGSGSFYSTATYGRLKHSSQQQQQQQQQLHHPQCQHHNNNNGGVASGAAAPSSSSGGGGVNSTSKYEMLRNNFFGSGITRERDPKLNSSCQALNLCANNNGSSNNSNGTSNGNASSIFGASSINSTVSNNTNNNDSLMNGLTGSSASKVGSRTAGTRVRRTISCYAKNPSKLDSLENNLSQQAAGFGISEKDYLGSSMMNMSSTNNSSSHLHHHHHHLSNGNHHHGSINGFIAAPASSGLNGHAGGLGASTASIVHYQPGPAAGTMNGHHHHHHLSSATAPGVAGGPNFPNPICEFSPFSSMSSTDLIGLRMTNGFGAGGLDRRYVGSNGSANFTVYFHDNPIDCGCSTCFQVKLNIFQSKEKKLRLLMPDMT</sequence>
<organism evidence="2 3">
    <name type="scientific">Orchesella cincta</name>
    <name type="common">Springtail</name>
    <name type="synonym">Podura cincta</name>
    <dbReference type="NCBI Taxonomy" id="48709"/>
    <lineage>
        <taxon>Eukaryota</taxon>
        <taxon>Metazoa</taxon>
        <taxon>Ecdysozoa</taxon>
        <taxon>Arthropoda</taxon>
        <taxon>Hexapoda</taxon>
        <taxon>Collembola</taxon>
        <taxon>Entomobryomorpha</taxon>
        <taxon>Entomobryoidea</taxon>
        <taxon>Orchesellidae</taxon>
        <taxon>Orchesellinae</taxon>
        <taxon>Orchesella</taxon>
    </lineage>
</organism>
<feature type="compositionally biased region" description="Basic and acidic residues" evidence="1">
    <location>
        <begin position="35"/>
        <end position="45"/>
    </location>
</feature>
<evidence type="ECO:0000256" key="1">
    <source>
        <dbReference type="SAM" id="MobiDB-lite"/>
    </source>
</evidence>
<feature type="region of interest" description="Disordered" evidence="1">
    <location>
        <begin position="187"/>
        <end position="236"/>
    </location>
</feature>
<feature type="compositionally biased region" description="Polar residues" evidence="1">
    <location>
        <begin position="314"/>
        <end position="327"/>
    </location>
</feature>
<feature type="compositionally biased region" description="Low complexity" evidence="1">
    <location>
        <begin position="302"/>
        <end position="312"/>
    </location>
</feature>
<feature type="compositionally biased region" description="Low complexity" evidence="1">
    <location>
        <begin position="193"/>
        <end position="227"/>
    </location>
</feature>
<feature type="region of interest" description="Disordered" evidence="1">
    <location>
        <begin position="69"/>
        <end position="114"/>
    </location>
</feature>
<accession>A0A1D2MPP3</accession>
<reference evidence="2 3" key="1">
    <citation type="journal article" date="2016" name="Genome Biol. Evol.">
        <title>Gene Family Evolution Reflects Adaptation to Soil Environmental Stressors in the Genome of the Collembolan Orchesella cincta.</title>
        <authorList>
            <person name="Faddeeva-Vakhrusheva A."/>
            <person name="Derks M.F."/>
            <person name="Anvar S.Y."/>
            <person name="Agamennone V."/>
            <person name="Suring W."/>
            <person name="Smit S."/>
            <person name="van Straalen N.M."/>
            <person name="Roelofs D."/>
        </authorList>
    </citation>
    <scope>NUCLEOTIDE SEQUENCE [LARGE SCALE GENOMIC DNA]</scope>
    <source>
        <tissue evidence="2">Mixed pool</tissue>
    </source>
</reference>
<keyword evidence="3" id="KW-1185">Reference proteome</keyword>
<feature type="region of interest" description="Disordered" evidence="1">
    <location>
        <begin position="376"/>
        <end position="403"/>
    </location>
</feature>
<proteinExistence type="predicted"/>
<dbReference type="EMBL" id="LJIJ01000741">
    <property type="protein sequence ID" value="ODM94841.1"/>
    <property type="molecule type" value="Genomic_DNA"/>
</dbReference>
<dbReference type="AlphaFoldDB" id="A0A1D2MPP3"/>
<comment type="caution">
    <text evidence="2">The sequence shown here is derived from an EMBL/GenBank/DDBJ whole genome shotgun (WGS) entry which is preliminary data.</text>
</comment>
<name>A0A1D2MPP3_ORCCI</name>
<feature type="compositionally biased region" description="Basic residues" evidence="1">
    <location>
        <begin position="383"/>
        <end position="399"/>
    </location>
</feature>
<evidence type="ECO:0000313" key="2">
    <source>
        <dbReference type="EMBL" id="ODM94841.1"/>
    </source>
</evidence>
<gene>
    <name evidence="2" type="ORF">Ocin01_11837</name>
</gene>
<feature type="region of interest" description="Disordered" evidence="1">
    <location>
        <begin position="1"/>
        <end position="45"/>
    </location>
</feature>
<evidence type="ECO:0000313" key="3">
    <source>
        <dbReference type="Proteomes" id="UP000094527"/>
    </source>
</evidence>
<feature type="region of interest" description="Disordered" evidence="1">
    <location>
        <begin position="135"/>
        <end position="175"/>
    </location>
</feature>
<protein>
    <submittedName>
        <fullName evidence="2">Uncharacterized protein</fullName>
    </submittedName>
</protein>
<feature type="compositionally biased region" description="Polar residues" evidence="1">
    <location>
        <begin position="138"/>
        <end position="162"/>
    </location>
</feature>
<feature type="region of interest" description="Disordered" evidence="1">
    <location>
        <begin position="302"/>
        <end position="327"/>
    </location>
</feature>
<feature type="compositionally biased region" description="Low complexity" evidence="1">
    <location>
        <begin position="72"/>
        <end position="81"/>
    </location>
</feature>
<dbReference type="Proteomes" id="UP000094527">
    <property type="component" value="Unassembled WGS sequence"/>
</dbReference>
<feature type="region of interest" description="Disordered" evidence="1">
    <location>
        <begin position="433"/>
        <end position="455"/>
    </location>
</feature>